<dbReference type="InterPro" id="IPR036890">
    <property type="entry name" value="HATPase_C_sf"/>
</dbReference>
<keyword evidence="1" id="KW-0808">Transferase</keyword>
<dbReference type="RefSeq" id="WP_008487503.1">
    <property type="nucleotide sequence ID" value="NZ_AMRG01000002.1"/>
</dbReference>
<dbReference type="Gene3D" id="1.20.5.1930">
    <property type="match status" value="1"/>
</dbReference>
<evidence type="ECO:0000256" key="1">
    <source>
        <dbReference type="ARBA" id="ARBA00022679"/>
    </source>
</evidence>
<evidence type="ECO:0000259" key="6">
    <source>
        <dbReference type="Pfam" id="PF07730"/>
    </source>
</evidence>
<dbReference type="PANTHER" id="PTHR24421:SF63">
    <property type="entry name" value="SENSOR HISTIDINE KINASE DESK"/>
    <property type="match status" value="1"/>
</dbReference>
<proteinExistence type="predicted"/>
<feature type="transmembrane region" description="Helical" evidence="5">
    <location>
        <begin position="130"/>
        <end position="147"/>
    </location>
</feature>
<evidence type="ECO:0000313" key="8">
    <source>
        <dbReference type="Proteomes" id="UP000014115"/>
    </source>
</evidence>
<accession>K2KX33</accession>
<feature type="transmembrane region" description="Helical" evidence="5">
    <location>
        <begin position="41"/>
        <end position="60"/>
    </location>
</feature>
<feature type="transmembrane region" description="Helical" evidence="5">
    <location>
        <begin position="98"/>
        <end position="118"/>
    </location>
</feature>
<reference evidence="7 8" key="1">
    <citation type="journal article" date="2012" name="J. Bacteriol.">
        <title>Genome Sequence of Idiomarina xiamenensis Type Strain 10-D-4.</title>
        <authorList>
            <person name="Lai Q."/>
            <person name="Wang L."/>
            <person name="Wang W."/>
            <person name="Shao Z."/>
        </authorList>
    </citation>
    <scope>NUCLEOTIDE SEQUENCE [LARGE SCALE GENOMIC DNA]</scope>
    <source>
        <strain evidence="7 8">10-D-4</strain>
    </source>
</reference>
<keyword evidence="5" id="KW-1133">Transmembrane helix</keyword>
<keyword evidence="4" id="KW-0175">Coiled coil</keyword>
<protein>
    <submittedName>
        <fullName evidence="7">Signal protein</fullName>
    </submittedName>
</protein>
<evidence type="ECO:0000256" key="3">
    <source>
        <dbReference type="ARBA" id="ARBA00023012"/>
    </source>
</evidence>
<dbReference type="Pfam" id="PF07730">
    <property type="entry name" value="HisKA_3"/>
    <property type="match status" value="1"/>
</dbReference>
<evidence type="ECO:0000256" key="2">
    <source>
        <dbReference type="ARBA" id="ARBA00022777"/>
    </source>
</evidence>
<evidence type="ECO:0000256" key="5">
    <source>
        <dbReference type="SAM" id="Phobius"/>
    </source>
</evidence>
<dbReference type="Gene3D" id="3.30.565.10">
    <property type="entry name" value="Histidine kinase-like ATPase, C-terminal domain"/>
    <property type="match status" value="1"/>
</dbReference>
<feature type="transmembrane region" description="Helical" evidence="5">
    <location>
        <begin position="66"/>
        <end position="91"/>
    </location>
</feature>
<dbReference type="OrthoDB" id="9797605at2"/>
<dbReference type="Proteomes" id="UP000014115">
    <property type="component" value="Unassembled WGS sequence"/>
</dbReference>
<keyword evidence="3" id="KW-0902">Two-component regulatory system</keyword>
<dbReference type="CDD" id="cd16917">
    <property type="entry name" value="HATPase_UhpB-NarQ-NarX-like"/>
    <property type="match status" value="1"/>
</dbReference>
<gene>
    <name evidence="7" type="ORF">A10D4_02417</name>
</gene>
<feature type="coiled-coil region" evidence="4">
    <location>
        <begin position="144"/>
        <end position="175"/>
    </location>
</feature>
<dbReference type="PANTHER" id="PTHR24421">
    <property type="entry name" value="NITRATE/NITRITE SENSOR PROTEIN NARX-RELATED"/>
    <property type="match status" value="1"/>
</dbReference>
<dbReference type="STRING" id="740709.A10D4_02417"/>
<name>K2KX33_9GAMM</name>
<dbReference type="EMBL" id="AMRG01000002">
    <property type="protein sequence ID" value="EKE87059.1"/>
    <property type="molecule type" value="Genomic_DNA"/>
</dbReference>
<dbReference type="GO" id="GO:0016020">
    <property type="term" value="C:membrane"/>
    <property type="evidence" value="ECO:0007669"/>
    <property type="project" value="InterPro"/>
</dbReference>
<dbReference type="PATRIC" id="fig|740709.3.peg.488"/>
<keyword evidence="2" id="KW-0418">Kinase</keyword>
<keyword evidence="5" id="KW-0472">Membrane</keyword>
<sequence length="368" mass="41837">MTVSTEQPAYFNKIAWAYLVNLGFYIVPMFYFYYPWQQQLLMTLALLAFVACYFCAYQVQRRYIHWPVLAMLIIAFVSAPINPGAIAMFGYVGFFLGFAYRASIAIGCLMATLALLWLNQWLWPSHWDQFLVYGVMLTIGISFLGRIERLRQQQRQQEQQSQEEISRLARHLERERIARDLHDILGHTLSTVILKTDLANQLLAHQQVDGARQQLSELSQLARQSLAQLRDSVSGFRHQGLAVELKQLQQRLQEAGFSCDIRGQLSALSQHDETQIILMLTELTTNIIRHSNGQHCEIVLDSDNRQHHIWVRDDGQMTSAVVSTSGNGLQGIKERVAALNGSFQVAEQKTTPGFQAQLQIPIAKEASA</sequence>
<feature type="transmembrane region" description="Helical" evidence="5">
    <location>
        <begin position="15"/>
        <end position="34"/>
    </location>
</feature>
<dbReference type="GO" id="GO:0046983">
    <property type="term" value="F:protein dimerization activity"/>
    <property type="evidence" value="ECO:0007669"/>
    <property type="project" value="InterPro"/>
</dbReference>
<dbReference type="AlphaFoldDB" id="K2KX33"/>
<dbReference type="eggNOG" id="COG4585">
    <property type="taxonomic scope" value="Bacteria"/>
</dbReference>
<dbReference type="InterPro" id="IPR050482">
    <property type="entry name" value="Sensor_HK_TwoCompSys"/>
</dbReference>
<evidence type="ECO:0000313" key="7">
    <source>
        <dbReference type="EMBL" id="EKE87059.1"/>
    </source>
</evidence>
<dbReference type="SUPFAM" id="SSF55874">
    <property type="entry name" value="ATPase domain of HSP90 chaperone/DNA topoisomerase II/histidine kinase"/>
    <property type="match status" value="1"/>
</dbReference>
<evidence type="ECO:0000256" key="4">
    <source>
        <dbReference type="SAM" id="Coils"/>
    </source>
</evidence>
<comment type="caution">
    <text evidence="7">The sequence shown here is derived from an EMBL/GenBank/DDBJ whole genome shotgun (WGS) entry which is preliminary data.</text>
</comment>
<dbReference type="GO" id="GO:0000155">
    <property type="term" value="F:phosphorelay sensor kinase activity"/>
    <property type="evidence" value="ECO:0007669"/>
    <property type="project" value="InterPro"/>
</dbReference>
<feature type="domain" description="Signal transduction histidine kinase subgroup 3 dimerisation and phosphoacceptor" evidence="6">
    <location>
        <begin position="173"/>
        <end position="240"/>
    </location>
</feature>
<keyword evidence="8" id="KW-1185">Reference proteome</keyword>
<keyword evidence="5" id="KW-0812">Transmembrane</keyword>
<dbReference type="InterPro" id="IPR011712">
    <property type="entry name" value="Sig_transdc_His_kin_sub3_dim/P"/>
</dbReference>
<organism evidence="7 8">
    <name type="scientific">Idiomarina xiamenensis 10-D-4</name>
    <dbReference type="NCBI Taxonomy" id="740709"/>
    <lineage>
        <taxon>Bacteria</taxon>
        <taxon>Pseudomonadati</taxon>
        <taxon>Pseudomonadota</taxon>
        <taxon>Gammaproteobacteria</taxon>
        <taxon>Alteromonadales</taxon>
        <taxon>Idiomarinaceae</taxon>
        <taxon>Idiomarina</taxon>
    </lineage>
</organism>